<keyword evidence="10" id="KW-1185">Reference proteome</keyword>
<feature type="transmembrane region" description="Helical" evidence="7">
    <location>
        <begin position="163"/>
        <end position="188"/>
    </location>
</feature>
<dbReference type="GO" id="GO:0005886">
    <property type="term" value="C:plasma membrane"/>
    <property type="evidence" value="ECO:0007669"/>
    <property type="project" value="UniProtKB-SubCell"/>
</dbReference>
<evidence type="ECO:0000256" key="5">
    <source>
        <dbReference type="ARBA" id="ARBA00022989"/>
    </source>
</evidence>
<evidence type="ECO:0000256" key="1">
    <source>
        <dbReference type="ARBA" id="ARBA00004651"/>
    </source>
</evidence>
<organism evidence="9 10">
    <name type="scientific">Atribacter laminatus</name>
    <dbReference type="NCBI Taxonomy" id="2847778"/>
    <lineage>
        <taxon>Bacteria</taxon>
        <taxon>Pseudomonadati</taxon>
        <taxon>Atribacterota</taxon>
        <taxon>Atribacteria</taxon>
        <taxon>Atribacterales</taxon>
        <taxon>Atribacteraceae</taxon>
        <taxon>Atribacter</taxon>
    </lineage>
</organism>
<feature type="transmembrane region" description="Helical" evidence="7">
    <location>
        <begin position="79"/>
        <end position="101"/>
    </location>
</feature>
<evidence type="ECO:0000256" key="2">
    <source>
        <dbReference type="ARBA" id="ARBA00022448"/>
    </source>
</evidence>
<dbReference type="Pfam" id="PF00528">
    <property type="entry name" value="BPD_transp_1"/>
    <property type="match status" value="1"/>
</dbReference>
<reference evidence="9 10" key="1">
    <citation type="journal article" date="2021" name="Nat. Commun.">
        <title>Isolation of a member of the candidate phylum Atribacteria reveals a unique cell membrane structure.</title>
        <authorList>
            <person name="Taiki K."/>
            <person name="Nobu M.K."/>
            <person name="Kusada H."/>
            <person name="Meng X.-Y."/>
            <person name="Hosoki N."/>
            <person name="Uematsu K."/>
            <person name="Yoshioka H."/>
            <person name="Kamagata Y."/>
            <person name="Tamaki H."/>
        </authorList>
    </citation>
    <scope>NUCLEOTIDE SEQUENCE [LARGE SCALE GENOMIC DNA]</scope>
    <source>
        <strain evidence="9 10">RT761</strain>
    </source>
</reference>
<dbReference type="EMBL" id="CP065383">
    <property type="protein sequence ID" value="QPM68142.1"/>
    <property type="molecule type" value="Genomic_DNA"/>
</dbReference>
<dbReference type="Gene3D" id="1.10.3720.10">
    <property type="entry name" value="MetI-like"/>
    <property type="match status" value="1"/>
</dbReference>
<protein>
    <submittedName>
        <fullName evidence="9">Inner membrane ABC transporter permease protein YcjO</fullName>
    </submittedName>
</protein>
<proteinExistence type="inferred from homology"/>
<gene>
    <name evidence="9" type="primary">ycjO_5</name>
    <name evidence="9" type="ORF">RT761_01356</name>
</gene>
<comment type="subcellular location">
    <subcellularLocation>
        <location evidence="1 7">Cell membrane</location>
        <topology evidence="1 7">Multi-pass membrane protein</topology>
    </subcellularLocation>
</comment>
<evidence type="ECO:0000256" key="3">
    <source>
        <dbReference type="ARBA" id="ARBA00022475"/>
    </source>
</evidence>
<feature type="transmembrane region" description="Helical" evidence="7">
    <location>
        <begin position="20"/>
        <end position="42"/>
    </location>
</feature>
<accession>A0A7T1ALI4</accession>
<dbReference type="PANTHER" id="PTHR43005">
    <property type="entry name" value="BLR7065 PROTEIN"/>
    <property type="match status" value="1"/>
</dbReference>
<feature type="transmembrane region" description="Helical" evidence="7">
    <location>
        <begin position="218"/>
        <end position="235"/>
    </location>
</feature>
<name>A0A7T1ALI4_ATRLM</name>
<dbReference type="InterPro" id="IPR000515">
    <property type="entry name" value="MetI-like"/>
</dbReference>
<keyword evidence="4 7" id="KW-0812">Transmembrane</keyword>
<feature type="transmembrane region" description="Helical" evidence="7">
    <location>
        <begin position="269"/>
        <end position="291"/>
    </location>
</feature>
<dbReference type="GO" id="GO:0055085">
    <property type="term" value="P:transmembrane transport"/>
    <property type="evidence" value="ECO:0007669"/>
    <property type="project" value="InterPro"/>
</dbReference>
<keyword evidence="6 7" id="KW-0472">Membrane</keyword>
<evidence type="ECO:0000313" key="10">
    <source>
        <dbReference type="Proteomes" id="UP000594463"/>
    </source>
</evidence>
<evidence type="ECO:0000256" key="6">
    <source>
        <dbReference type="ARBA" id="ARBA00023136"/>
    </source>
</evidence>
<dbReference type="Proteomes" id="UP000594463">
    <property type="component" value="Chromosome"/>
</dbReference>
<dbReference type="SUPFAM" id="SSF161098">
    <property type="entry name" value="MetI-like"/>
    <property type="match status" value="1"/>
</dbReference>
<keyword evidence="2 7" id="KW-0813">Transport</keyword>
<evidence type="ECO:0000259" key="8">
    <source>
        <dbReference type="PROSITE" id="PS50928"/>
    </source>
</evidence>
<comment type="similarity">
    <text evidence="7">Belongs to the binding-protein-dependent transport system permease family.</text>
</comment>
<sequence length="299" mass="33870">MGDKKTVSLAQSNVRFCWYALTPAMIVILAVIAFPLLYALYISFTDMNFMRVEYSWIGLSNYQRLFFGDLFFWPSVFTTIKWVIGTTFIPYVIGLVIALLLNQKFHGNTFFRVVIIIPWVVPNVIAAYMWERLYDTSYGAVNYILSVFSGKEVTLPWLSSPSLALYALMGIMIWRNIPFMSVMLLAALKTIPKELYEASTIDGAGILQQFRYITLPQIKSVSGVSLLLMLIWMFNHFDIPYVLLKGGPGTTSRLLPINTYVTALNQLRLGYGSASGVILMLIILVLCGLYLRTILRQDG</sequence>
<dbReference type="RefSeq" id="WP_218113301.1">
    <property type="nucleotide sequence ID" value="NZ_CP065383.1"/>
</dbReference>
<evidence type="ECO:0000313" key="9">
    <source>
        <dbReference type="EMBL" id="QPM68142.1"/>
    </source>
</evidence>
<keyword evidence="5 7" id="KW-1133">Transmembrane helix</keyword>
<dbReference type="KEGG" id="alam:RT761_01356"/>
<dbReference type="CDD" id="cd06261">
    <property type="entry name" value="TM_PBP2"/>
    <property type="match status" value="1"/>
</dbReference>
<evidence type="ECO:0000256" key="7">
    <source>
        <dbReference type="RuleBase" id="RU363032"/>
    </source>
</evidence>
<dbReference type="PANTHER" id="PTHR43005:SF1">
    <property type="entry name" value="SPERMIDINE_PUTRESCINE TRANSPORT SYSTEM PERMEASE PROTEIN"/>
    <property type="match status" value="1"/>
</dbReference>
<keyword evidence="3" id="KW-1003">Cell membrane</keyword>
<feature type="domain" description="ABC transmembrane type-1" evidence="8">
    <location>
        <begin position="76"/>
        <end position="290"/>
    </location>
</feature>
<dbReference type="PROSITE" id="PS50928">
    <property type="entry name" value="ABC_TM1"/>
    <property type="match status" value="1"/>
</dbReference>
<feature type="transmembrane region" description="Helical" evidence="7">
    <location>
        <begin position="110"/>
        <end position="130"/>
    </location>
</feature>
<evidence type="ECO:0000256" key="4">
    <source>
        <dbReference type="ARBA" id="ARBA00022692"/>
    </source>
</evidence>
<dbReference type="InterPro" id="IPR035906">
    <property type="entry name" value="MetI-like_sf"/>
</dbReference>
<dbReference type="AlphaFoldDB" id="A0A7T1ALI4"/>